<comment type="caution">
    <text evidence="2">The sequence shown here is derived from an EMBL/GenBank/DDBJ whole genome shotgun (WGS) entry which is preliminary data.</text>
</comment>
<dbReference type="Proteomes" id="UP000469943">
    <property type="component" value="Unassembled WGS sequence"/>
</dbReference>
<reference evidence="3 4" key="1">
    <citation type="submission" date="2019-10" db="EMBL/GenBank/DDBJ databases">
        <title>Bifidobacterium from non-human primates.</title>
        <authorList>
            <person name="Modesto M."/>
        </authorList>
    </citation>
    <scope>NUCLEOTIDE SEQUENCE [LARGE SCALE GENOMIC DNA]</scope>
    <source>
        <strain evidence="3 4">TREM</strain>
    </source>
</reference>
<organism evidence="2 5">
    <name type="scientific">Bifidobacterium ramosum</name>
    <dbReference type="NCBI Taxonomy" id="1798158"/>
    <lineage>
        <taxon>Bacteria</taxon>
        <taxon>Bacillati</taxon>
        <taxon>Actinomycetota</taxon>
        <taxon>Actinomycetes</taxon>
        <taxon>Bifidobacteriales</taxon>
        <taxon>Bifidobacteriaceae</taxon>
        <taxon>Bifidobacterium</taxon>
    </lineage>
</organism>
<feature type="compositionally biased region" description="Basic and acidic residues" evidence="1">
    <location>
        <begin position="117"/>
        <end position="130"/>
    </location>
</feature>
<dbReference type="EMBL" id="WHZX01000001">
    <property type="protein sequence ID" value="NEG71031.1"/>
    <property type="molecule type" value="Genomic_DNA"/>
</dbReference>
<feature type="compositionally biased region" description="Basic and acidic residues" evidence="1">
    <location>
        <begin position="101"/>
        <end position="110"/>
    </location>
</feature>
<evidence type="ECO:0000256" key="1">
    <source>
        <dbReference type="SAM" id="MobiDB-lite"/>
    </source>
</evidence>
<evidence type="ECO:0000313" key="3">
    <source>
        <dbReference type="EMBL" id="NEG71031.1"/>
    </source>
</evidence>
<sequence length="322" mass="36000">MASKGYARLSNGYWQDKDVLKLRRRNPASALLHVLAISWCSDHATDGRIDEDTLLYVLGASEEDLNDLIASGMLQPLPDGDGDVYVLRSYLKYQNSSEQIEQSREKATERQRRKRERDRDTAVPADDDHTVTPVSDDGHATVTHVSRRDNHTVTPVSFNQEPITNNQEQNPPPTPSAEGSKADDNGFDDEGFRAFEAAYPKHGNRRRTLDAYRLALVDGATPARLTASAAAFAKACRDEGKLDRFIPQPANWLTNGQWRDHEPAEARPELPSEAWIGRNLLERLPDGVDPFTARRRLIALVRDGTPPAEAARRIIDEAEATR</sequence>
<dbReference type="AlphaFoldDB" id="A0A6L4X3R0"/>
<dbReference type="EMBL" id="WBSM01000001">
    <property type="protein sequence ID" value="KAB8289332.1"/>
    <property type="molecule type" value="Genomic_DNA"/>
</dbReference>
<name>A0A6L4X3R0_9BIFI</name>
<proteinExistence type="predicted"/>
<accession>A0A6L4X3R0</accession>
<feature type="compositionally biased region" description="Low complexity" evidence="1">
    <location>
        <begin position="159"/>
        <end position="169"/>
    </location>
</feature>
<evidence type="ECO:0000313" key="2">
    <source>
        <dbReference type="EMBL" id="KAB8289332.1"/>
    </source>
</evidence>
<dbReference type="RefSeq" id="WP_152357492.1">
    <property type="nucleotide sequence ID" value="NZ_WBSM01000001.1"/>
</dbReference>
<evidence type="ECO:0000313" key="4">
    <source>
        <dbReference type="Proteomes" id="UP000469943"/>
    </source>
</evidence>
<dbReference type="Proteomes" id="UP000482084">
    <property type="component" value="Unassembled WGS sequence"/>
</dbReference>
<reference evidence="2 5" key="2">
    <citation type="submission" date="2019-10" db="EMBL/GenBank/DDBJ databases">
        <title>Characterization of the phylogenetic diversity of two novel species belonging to the genus Bifidobacterium: Bifidobacterium cebidarum sp. nov. and Bifidobacterium leontopitheci sp. nov.</title>
        <authorList>
            <person name="Lugli G.A."/>
            <person name="Duranti S."/>
            <person name="Milani C."/>
            <person name="Turroni F."/>
            <person name="Ventura M."/>
        </authorList>
    </citation>
    <scope>NUCLEOTIDE SEQUENCE [LARGE SCALE GENOMIC DNA]</scope>
    <source>
        <strain evidence="2 5">DSM 100688</strain>
    </source>
</reference>
<keyword evidence="5" id="KW-1185">Reference proteome</keyword>
<gene>
    <name evidence="2" type="ORF">DSM100688_0412</name>
    <name evidence="3" type="ORF">GFD24_02075</name>
</gene>
<dbReference type="OrthoDB" id="3239324at2"/>
<evidence type="ECO:0000313" key="5">
    <source>
        <dbReference type="Proteomes" id="UP000482084"/>
    </source>
</evidence>
<protein>
    <submittedName>
        <fullName evidence="2">Uncharacterized protein</fullName>
    </submittedName>
</protein>
<feature type="region of interest" description="Disordered" evidence="1">
    <location>
        <begin position="96"/>
        <end position="189"/>
    </location>
</feature>